<dbReference type="RefSeq" id="WP_136844339.1">
    <property type="nucleotide sequence ID" value="NZ_SWBR01000008.1"/>
</dbReference>
<gene>
    <name evidence="2" type="ORF">FA048_19525</name>
</gene>
<sequence>MELLNLNTVLGIELVMMAENHFSCRLCLLIKKNNSLSIEHVKLVEGNLSNIIAAIPKNHPVALSLSGKGILHKNIQAANGVDGNQIFQNAFPSIEQQEFYVQQFNQVQCFAVSIMRKQTVDELLDKLKRAGLKIYMLSFGGLVINHIWAQLNIYDTAIQVDHHSFALNSDKEFLSYSYGAAIKNEFPIKIAQETIPEEHIVAYASAFQLMLYDKLEIVLANVTKINDDFSSFMANEKLKKRGLVFLFSVFGLLLLSFLLFSYYNQENARLAQQVGAQTANADQVELMKMNIATNEALLKQLNWNTGYNYGFVLNEIGLSTPKQLQLQDLVMNEYKTEQEKLDRIPSIKITGTTDKLTAVNNWIFVLKEKPWVKSVKLLKYQEDPETTAYQFNLLITY</sequence>
<evidence type="ECO:0000313" key="2">
    <source>
        <dbReference type="EMBL" id="TKC04532.1"/>
    </source>
</evidence>
<accession>A0A4U1CCM2</accession>
<keyword evidence="1" id="KW-0472">Membrane</keyword>
<keyword evidence="1" id="KW-0812">Transmembrane</keyword>
<reference evidence="2 3" key="1">
    <citation type="submission" date="2019-04" db="EMBL/GenBank/DDBJ databases">
        <title>Pedobacter sp. RP-3-22 sp. nov., isolated from Arctic soil.</title>
        <authorList>
            <person name="Dahal R.H."/>
            <person name="Kim D.-U."/>
        </authorList>
    </citation>
    <scope>NUCLEOTIDE SEQUENCE [LARGE SCALE GENOMIC DNA]</scope>
    <source>
        <strain evidence="2 3">RP-3-22</strain>
    </source>
</reference>
<evidence type="ECO:0000256" key="1">
    <source>
        <dbReference type="SAM" id="Phobius"/>
    </source>
</evidence>
<name>A0A4U1CCM2_9SPHI</name>
<organism evidence="2 3">
    <name type="scientific">Pedobacter polaris</name>
    <dbReference type="NCBI Taxonomy" id="2571273"/>
    <lineage>
        <taxon>Bacteria</taxon>
        <taxon>Pseudomonadati</taxon>
        <taxon>Bacteroidota</taxon>
        <taxon>Sphingobacteriia</taxon>
        <taxon>Sphingobacteriales</taxon>
        <taxon>Sphingobacteriaceae</taxon>
        <taxon>Pedobacter</taxon>
    </lineage>
</organism>
<proteinExistence type="predicted"/>
<evidence type="ECO:0000313" key="3">
    <source>
        <dbReference type="Proteomes" id="UP000309488"/>
    </source>
</evidence>
<dbReference type="EMBL" id="SWBR01000008">
    <property type="protein sequence ID" value="TKC04532.1"/>
    <property type="molecule type" value="Genomic_DNA"/>
</dbReference>
<evidence type="ECO:0008006" key="4">
    <source>
        <dbReference type="Google" id="ProtNLM"/>
    </source>
</evidence>
<keyword evidence="3" id="KW-1185">Reference proteome</keyword>
<dbReference type="AlphaFoldDB" id="A0A4U1CCM2"/>
<protein>
    <recommendedName>
        <fullName evidence="4">Fimbrial assembly protein</fullName>
    </recommendedName>
</protein>
<dbReference type="Proteomes" id="UP000309488">
    <property type="component" value="Unassembled WGS sequence"/>
</dbReference>
<comment type="caution">
    <text evidence="2">The sequence shown here is derived from an EMBL/GenBank/DDBJ whole genome shotgun (WGS) entry which is preliminary data.</text>
</comment>
<feature type="transmembrane region" description="Helical" evidence="1">
    <location>
        <begin position="243"/>
        <end position="263"/>
    </location>
</feature>
<keyword evidence="1" id="KW-1133">Transmembrane helix</keyword>
<dbReference type="OrthoDB" id="783374at2"/>